<evidence type="ECO:0008006" key="5">
    <source>
        <dbReference type="Google" id="ProtNLM"/>
    </source>
</evidence>
<evidence type="ECO:0000313" key="3">
    <source>
        <dbReference type="EMBL" id="KAK5848614.1"/>
    </source>
</evidence>
<dbReference type="GO" id="GO:0005576">
    <property type="term" value="C:extracellular region"/>
    <property type="evidence" value="ECO:0007669"/>
    <property type="project" value="InterPro"/>
</dbReference>
<dbReference type="Proteomes" id="UP001346869">
    <property type="component" value="Unassembled WGS sequence"/>
</dbReference>
<protein>
    <recommendedName>
        <fullName evidence="5">Ependymin</fullName>
    </recommendedName>
</protein>
<organism evidence="3 4">
    <name type="scientific">Eleginops maclovinus</name>
    <name type="common">Patagonian blennie</name>
    <name type="synonym">Eleginus maclovinus</name>
    <dbReference type="NCBI Taxonomy" id="56733"/>
    <lineage>
        <taxon>Eukaryota</taxon>
        <taxon>Metazoa</taxon>
        <taxon>Chordata</taxon>
        <taxon>Craniata</taxon>
        <taxon>Vertebrata</taxon>
        <taxon>Euteleostomi</taxon>
        <taxon>Actinopterygii</taxon>
        <taxon>Neopterygii</taxon>
        <taxon>Teleostei</taxon>
        <taxon>Neoteleostei</taxon>
        <taxon>Acanthomorphata</taxon>
        <taxon>Eupercaria</taxon>
        <taxon>Perciformes</taxon>
        <taxon>Notothenioidei</taxon>
        <taxon>Eleginopidae</taxon>
        <taxon>Eleginops</taxon>
    </lineage>
</organism>
<comment type="similarity">
    <text evidence="1">Belongs to the ependymin family.</text>
</comment>
<feature type="chain" id="PRO_5042971748" description="Ependymin" evidence="2">
    <location>
        <begin position="16"/>
        <end position="212"/>
    </location>
</feature>
<reference evidence="3 4" key="2">
    <citation type="journal article" date="2023" name="Mol. Biol. Evol.">
        <title>Genomics of Secondarily Temperate Adaptation in the Only Non-Antarctic Icefish.</title>
        <authorList>
            <person name="Rivera-Colon A.G."/>
            <person name="Rayamajhi N."/>
            <person name="Minhas B.F."/>
            <person name="Madrigal G."/>
            <person name="Bilyk K.T."/>
            <person name="Yoon V."/>
            <person name="Hune M."/>
            <person name="Gregory S."/>
            <person name="Cheng C.H.C."/>
            <person name="Catchen J.M."/>
        </authorList>
    </citation>
    <scope>NUCLEOTIDE SEQUENCE [LARGE SCALE GENOMIC DNA]</scope>
    <source>
        <strain evidence="3">JMC-PN-2008</strain>
    </source>
</reference>
<dbReference type="PANTHER" id="PTHR10697:SF5">
    <property type="entry name" value="EPENDYMIN-RELATED"/>
    <property type="match status" value="1"/>
</dbReference>
<gene>
    <name evidence="3" type="ORF">PBY51_006212</name>
</gene>
<feature type="signal peptide" evidence="2">
    <location>
        <begin position="1"/>
        <end position="15"/>
    </location>
</feature>
<comment type="caution">
    <text evidence="3">The sequence shown here is derived from an EMBL/GenBank/DDBJ whole genome shotgun (WGS) entry which is preliminary data.</text>
</comment>
<dbReference type="PANTHER" id="PTHR10697">
    <property type="entry name" value="MAMMALIAN EPENDYMIN-RELATED PROTEIN 1"/>
    <property type="match status" value="1"/>
</dbReference>
<sequence length="212" mass="23635">MKLLILAGLLAVCLAQKPTPCKSPPFLTGALTISTQNKNLFAYAKYKYDSIGQRFWLREVGKLMKKNFSYEVLLLFKEATMYEINRQNRTCTKRPLKGDSNPMVIPKDASLLGQVTLSKSSGPGKGVRINTWTGDLPNKAGKYLSQITEVSCIPVSSLFRTKNFGWMALSFNNNAIKIVKPAQLDPPSYCQDVEVKAGDEEPVDFTSLFQKL</sequence>
<keyword evidence="4" id="KW-1185">Reference proteome</keyword>
<name>A0AAN7WWC4_ELEMC</name>
<dbReference type="EMBL" id="JAUZQC010000025">
    <property type="protein sequence ID" value="KAK5848614.1"/>
    <property type="molecule type" value="Genomic_DNA"/>
</dbReference>
<keyword evidence="2" id="KW-0732">Signal</keyword>
<dbReference type="GO" id="GO:0007160">
    <property type="term" value="P:cell-matrix adhesion"/>
    <property type="evidence" value="ECO:0007669"/>
    <property type="project" value="InterPro"/>
</dbReference>
<dbReference type="GO" id="GO:0005764">
    <property type="term" value="C:lysosome"/>
    <property type="evidence" value="ECO:0007669"/>
    <property type="project" value="TreeGrafter"/>
</dbReference>
<dbReference type="AlphaFoldDB" id="A0AAN7WWC4"/>
<dbReference type="Pfam" id="PF00811">
    <property type="entry name" value="Ependymin"/>
    <property type="match status" value="1"/>
</dbReference>
<dbReference type="GO" id="GO:0005509">
    <property type="term" value="F:calcium ion binding"/>
    <property type="evidence" value="ECO:0007669"/>
    <property type="project" value="InterPro"/>
</dbReference>
<dbReference type="SMART" id="SM00026">
    <property type="entry name" value="EPEND"/>
    <property type="match status" value="1"/>
</dbReference>
<evidence type="ECO:0000313" key="4">
    <source>
        <dbReference type="Proteomes" id="UP001346869"/>
    </source>
</evidence>
<dbReference type="PRINTS" id="PR00317">
    <property type="entry name" value="EPENDYMIN"/>
</dbReference>
<dbReference type="InterPro" id="IPR001299">
    <property type="entry name" value="Ependymin"/>
</dbReference>
<accession>A0AAN7WWC4</accession>
<evidence type="ECO:0000256" key="1">
    <source>
        <dbReference type="ARBA" id="ARBA00010771"/>
    </source>
</evidence>
<evidence type="ECO:0000256" key="2">
    <source>
        <dbReference type="SAM" id="SignalP"/>
    </source>
</evidence>
<proteinExistence type="inferred from homology"/>
<reference evidence="3 4" key="1">
    <citation type="journal article" date="2023" name="Genes (Basel)">
        <title>Chromosome-Level Genome Assembly and Circadian Gene Repertoire of the Patagonia Blennie Eleginops maclovinus-The Closest Ancestral Proxy of Antarctic Cryonotothenioids.</title>
        <authorList>
            <person name="Cheng C.C."/>
            <person name="Rivera-Colon A.G."/>
            <person name="Minhas B.F."/>
            <person name="Wilson L."/>
            <person name="Rayamajhi N."/>
            <person name="Vargas-Chacoff L."/>
            <person name="Catchen J.M."/>
        </authorList>
    </citation>
    <scope>NUCLEOTIDE SEQUENCE [LARGE SCALE GENOMIC DNA]</scope>
    <source>
        <strain evidence="3">JMC-PN-2008</strain>
    </source>
</reference>